<keyword evidence="5" id="KW-0804">Transcription</keyword>
<dbReference type="EMBL" id="CM001751">
    <property type="protein sequence ID" value="KJB74964.1"/>
    <property type="molecule type" value="Genomic_DNA"/>
</dbReference>
<dbReference type="Proteomes" id="UP000032304">
    <property type="component" value="Chromosome 12"/>
</dbReference>
<feature type="domain" description="RWP-RK" evidence="7">
    <location>
        <begin position="2"/>
        <end position="35"/>
    </location>
</feature>
<gene>
    <name evidence="8" type="ORF">B456_012G016100</name>
</gene>
<dbReference type="GO" id="GO:0003677">
    <property type="term" value="F:DNA binding"/>
    <property type="evidence" value="ECO:0007669"/>
    <property type="project" value="UniProtKB-KW"/>
</dbReference>
<dbReference type="Pfam" id="PF02042">
    <property type="entry name" value="RWP-RK"/>
    <property type="match status" value="1"/>
</dbReference>
<evidence type="ECO:0000313" key="8">
    <source>
        <dbReference type="EMBL" id="KJB74964.1"/>
    </source>
</evidence>
<evidence type="ECO:0000256" key="1">
    <source>
        <dbReference type="ARBA" id="ARBA00004049"/>
    </source>
</evidence>
<keyword evidence="2" id="KW-0805">Transcription regulation</keyword>
<proteinExistence type="predicted"/>
<dbReference type="KEGG" id="gra:105780177"/>
<evidence type="ECO:0000256" key="3">
    <source>
        <dbReference type="ARBA" id="ARBA00023054"/>
    </source>
</evidence>
<comment type="function">
    <text evidence="1">Putative transcription factor.</text>
</comment>
<organism evidence="8 9">
    <name type="scientific">Gossypium raimondii</name>
    <name type="common">Peruvian cotton</name>
    <name type="synonym">Gossypium klotzschianum subsp. raimondii</name>
    <dbReference type="NCBI Taxonomy" id="29730"/>
    <lineage>
        <taxon>Eukaryota</taxon>
        <taxon>Viridiplantae</taxon>
        <taxon>Streptophyta</taxon>
        <taxon>Embryophyta</taxon>
        <taxon>Tracheophyta</taxon>
        <taxon>Spermatophyta</taxon>
        <taxon>Magnoliopsida</taxon>
        <taxon>eudicotyledons</taxon>
        <taxon>Gunneridae</taxon>
        <taxon>Pentapetalae</taxon>
        <taxon>rosids</taxon>
        <taxon>malvids</taxon>
        <taxon>Malvales</taxon>
        <taxon>Malvaceae</taxon>
        <taxon>Malvoideae</taxon>
        <taxon>Gossypium</taxon>
    </lineage>
</organism>
<dbReference type="OrthoDB" id="3231855at2759"/>
<accession>A0A0D2V0L2</accession>
<dbReference type="InterPro" id="IPR003035">
    <property type="entry name" value="RWP-RK_dom"/>
</dbReference>
<name>A0A0D2V0L2_GOSRA</name>
<keyword evidence="4" id="KW-0238">DNA-binding</keyword>
<evidence type="ECO:0000256" key="4">
    <source>
        <dbReference type="ARBA" id="ARBA00023125"/>
    </source>
</evidence>
<keyword evidence="6" id="KW-0539">Nucleus</keyword>
<dbReference type="OMA" id="HCKPDAG"/>
<dbReference type="InterPro" id="IPR044607">
    <property type="entry name" value="RKD-like"/>
</dbReference>
<sequence>MADFFSLPLDDAASTLGVCTSVLKKICRENGLDRWLHCKPDAGLAAAILMQNLSRISMAATAYSKGELEYAAYLSDQVTYLFDKMEECLGIVLLEALQNGATVLDLKKLENLFYYIFDT</sequence>
<evidence type="ECO:0000259" key="7">
    <source>
        <dbReference type="Pfam" id="PF02042"/>
    </source>
</evidence>
<dbReference type="STRING" id="29730.A0A0D2V0L2"/>
<dbReference type="Gramene" id="KJB74964">
    <property type="protein sequence ID" value="KJB74964"/>
    <property type="gene ID" value="B456_012G016100"/>
</dbReference>
<dbReference type="PANTHER" id="PTHR46373">
    <property type="entry name" value="PROTEIN RKD4"/>
    <property type="match status" value="1"/>
</dbReference>
<dbReference type="AlphaFoldDB" id="A0A0D2V0L2"/>
<protein>
    <recommendedName>
        <fullName evidence="7">RWP-RK domain-containing protein</fullName>
    </recommendedName>
</protein>
<keyword evidence="9" id="KW-1185">Reference proteome</keyword>
<evidence type="ECO:0000313" key="9">
    <source>
        <dbReference type="Proteomes" id="UP000032304"/>
    </source>
</evidence>
<dbReference type="PANTHER" id="PTHR46373:SF9">
    <property type="entry name" value="OS01G0246500 PROTEIN"/>
    <property type="match status" value="1"/>
</dbReference>
<evidence type="ECO:0000256" key="2">
    <source>
        <dbReference type="ARBA" id="ARBA00023015"/>
    </source>
</evidence>
<evidence type="ECO:0000256" key="5">
    <source>
        <dbReference type="ARBA" id="ARBA00023163"/>
    </source>
</evidence>
<reference evidence="8 9" key="1">
    <citation type="journal article" date="2012" name="Nature">
        <title>Repeated polyploidization of Gossypium genomes and the evolution of spinnable cotton fibres.</title>
        <authorList>
            <person name="Paterson A.H."/>
            <person name="Wendel J.F."/>
            <person name="Gundlach H."/>
            <person name="Guo H."/>
            <person name="Jenkins J."/>
            <person name="Jin D."/>
            <person name="Llewellyn D."/>
            <person name="Showmaker K.C."/>
            <person name="Shu S."/>
            <person name="Udall J."/>
            <person name="Yoo M.J."/>
            <person name="Byers R."/>
            <person name="Chen W."/>
            <person name="Doron-Faigenboim A."/>
            <person name="Duke M.V."/>
            <person name="Gong L."/>
            <person name="Grimwood J."/>
            <person name="Grover C."/>
            <person name="Grupp K."/>
            <person name="Hu G."/>
            <person name="Lee T.H."/>
            <person name="Li J."/>
            <person name="Lin L."/>
            <person name="Liu T."/>
            <person name="Marler B.S."/>
            <person name="Page J.T."/>
            <person name="Roberts A.W."/>
            <person name="Romanel E."/>
            <person name="Sanders W.S."/>
            <person name="Szadkowski E."/>
            <person name="Tan X."/>
            <person name="Tang H."/>
            <person name="Xu C."/>
            <person name="Wang J."/>
            <person name="Wang Z."/>
            <person name="Zhang D."/>
            <person name="Zhang L."/>
            <person name="Ashrafi H."/>
            <person name="Bedon F."/>
            <person name="Bowers J.E."/>
            <person name="Brubaker C.L."/>
            <person name="Chee P.W."/>
            <person name="Das S."/>
            <person name="Gingle A.R."/>
            <person name="Haigler C.H."/>
            <person name="Harker D."/>
            <person name="Hoffmann L.V."/>
            <person name="Hovav R."/>
            <person name="Jones D.C."/>
            <person name="Lemke C."/>
            <person name="Mansoor S."/>
            <person name="ur Rahman M."/>
            <person name="Rainville L.N."/>
            <person name="Rambani A."/>
            <person name="Reddy U.K."/>
            <person name="Rong J.K."/>
            <person name="Saranga Y."/>
            <person name="Scheffler B.E."/>
            <person name="Scheffler J.A."/>
            <person name="Stelly D.M."/>
            <person name="Triplett B.A."/>
            <person name="Van Deynze A."/>
            <person name="Vaslin M.F."/>
            <person name="Waghmare V.N."/>
            <person name="Walford S.A."/>
            <person name="Wright R.J."/>
            <person name="Zaki E.A."/>
            <person name="Zhang T."/>
            <person name="Dennis E.S."/>
            <person name="Mayer K.F."/>
            <person name="Peterson D.G."/>
            <person name="Rokhsar D.S."/>
            <person name="Wang X."/>
            <person name="Schmutz J."/>
        </authorList>
    </citation>
    <scope>NUCLEOTIDE SEQUENCE [LARGE SCALE GENOMIC DNA]</scope>
</reference>
<keyword evidence="3" id="KW-0175">Coiled coil</keyword>
<dbReference type="GO" id="GO:0003700">
    <property type="term" value="F:DNA-binding transcription factor activity"/>
    <property type="evidence" value="ECO:0007669"/>
    <property type="project" value="InterPro"/>
</dbReference>
<evidence type="ECO:0000256" key="6">
    <source>
        <dbReference type="ARBA" id="ARBA00023242"/>
    </source>
</evidence>